<protein>
    <recommendedName>
        <fullName evidence="2">DUF1206 domain-containing protein</fullName>
    </recommendedName>
</protein>
<dbReference type="Pfam" id="PF06724">
    <property type="entry name" value="DUF1206"/>
    <property type="match status" value="3"/>
</dbReference>
<evidence type="ECO:0000259" key="2">
    <source>
        <dbReference type="Pfam" id="PF06724"/>
    </source>
</evidence>
<feature type="transmembrane region" description="Helical" evidence="1">
    <location>
        <begin position="104"/>
        <end position="125"/>
    </location>
</feature>
<organism evidence="3 4">
    <name type="scientific">Bernardetia litoralis (strain ATCC 23117 / DSM 6794 / NBRC 15988 / NCIMB 1366 / Fx l1 / Sio-4)</name>
    <name type="common">Flexibacter litoralis</name>
    <dbReference type="NCBI Taxonomy" id="880071"/>
    <lineage>
        <taxon>Bacteria</taxon>
        <taxon>Pseudomonadati</taxon>
        <taxon>Bacteroidota</taxon>
        <taxon>Cytophagia</taxon>
        <taxon>Cytophagales</taxon>
        <taxon>Bernardetiaceae</taxon>
        <taxon>Bernardetia</taxon>
    </lineage>
</organism>
<proteinExistence type="predicted"/>
<reference evidence="4" key="1">
    <citation type="submission" date="2012-06" db="EMBL/GenBank/DDBJ databases">
        <title>The complete genome of Flexibacter litoralis DSM 6794.</title>
        <authorList>
            <person name="Lucas S."/>
            <person name="Copeland A."/>
            <person name="Lapidus A."/>
            <person name="Glavina del Rio T."/>
            <person name="Dalin E."/>
            <person name="Tice H."/>
            <person name="Bruce D."/>
            <person name="Goodwin L."/>
            <person name="Pitluck S."/>
            <person name="Peters L."/>
            <person name="Ovchinnikova G."/>
            <person name="Lu M."/>
            <person name="Kyrpides N."/>
            <person name="Mavromatis K."/>
            <person name="Ivanova N."/>
            <person name="Brettin T."/>
            <person name="Detter J.C."/>
            <person name="Han C."/>
            <person name="Larimer F."/>
            <person name="Land M."/>
            <person name="Hauser L."/>
            <person name="Markowitz V."/>
            <person name="Cheng J.-F."/>
            <person name="Hugenholtz P."/>
            <person name="Woyke T."/>
            <person name="Wu D."/>
            <person name="Spring S."/>
            <person name="Lang E."/>
            <person name="Kopitz M."/>
            <person name="Brambilla E."/>
            <person name="Klenk H.-P."/>
            <person name="Eisen J.A."/>
        </authorList>
    </citation>
    <scope>NUCLEOTIDE SEQUENCE [LARGE SCALE GENOMIC DNA]</scope>
    <source>
        <strain evidence="4">ATCC 23117 / DSM 6794 / NBRC 15988 / NCIMB 1366 / Sio-4</strain>
    </source>
</reference>
<feature type="domain" description="DUF1206" evidence="2">
    <location>
        <begin position="104"/>
        <end position="172"/>
    </location>
</feature>
<name>I4AQD0_BERLS</name>
<dbReference type="STRING" id="880071.Fleli_3860"/>
<dbReference type="HOGENOM" id="CLU_073530_0_0_10"/>
<dbReference type="OrthoDB" id="5702018at2"/>
<evidence type="ECO:0000313" key="3">
    <source>
        <dbReference type="EMBL" id="AFM06165.1"/>
    </source>
</evidence>
<dbReference type="AlphaFoldDB" id="I4AQD0"/>
<dbReference type="PATRIC" id="fig|880071.3.peg.3863"/>
<sequence length="268" mass="28911" precursor="true">MISINSLSTNKKSSLEKFAKSGYLMKGIVYLLIGILATMTAFGLGGEVSGKTGIFQFILEQPFGRILLGIVSLGLFGYTAWRWTQAFINPENDKDDTQNKFRRIGFFISGISYGSVATYAAKMVIQGGSSSSGGGRTTAVSQILEIPAGEIIIGILALFIFGKGVYDIWKGISNKHMNKISDLGFKTKEVVRRAGQVGYISRGIVLLVGGYITARAAIESNASKAGGTEGAFEFMFSSVNAWLVGLIALGLAFYGLFMIIKAKEFYIH</sequence>
<feature type="domain" description="DUF1206" evidence="2">
    <location>
        <begin position="197"/>
        <end position="262"/>
    </location>
</feature>
<feature type="transmembrane region" description="Helical" evidence="1">
    <location>
        <begin position="63"/>
        <end position="83"/>
    </location>
</feature>
<keyword evidence="1" id="KW-0812">Transmembrane</keyword>
<feature type="transmembrane region" description="Helical" evidence="1">
    <location>
        <begin position="199"/>
        <end position="218"/>
    </location>
</feature>
<feature type="transmembrane region" description="Helical" evidence="1">
    <location>
        <begin position="238"/>
        <end position="260"/>
    </location>
</feature>
<keyword evidence="1" id="KW-0472">Membrane</keyword>
<dbReference type="InterPro" id="IPR009597">
    <property type="entry name" value="DUF1206"/>
</dbReference>
<keyword evidence="1" id="KW-1133">Transmembrane helix</keyword>
<dbReference type="EMBL" id="CP003345">
    <property type="protein sequence ID" value="AFM06165.1"/>
    <property type="molecule type" value="Genomic_DNA"/>
</dbReference>
<dbReference type="KEGG" id="fli:Fleli_3860"/>
<evidence type="ECO:0000256" key="1">
    <source>
        <dbReference type="SAM" id="Phobius"/>
    </source>
</evidence>
<dbReference type="Proteomes" id="UP000006054">
    <property type="component" value="Chromosome"/>
</dbReference>
<dbReference type="eggNOG" id="ENOG502Z854">
    <property type="taxonomic scope" value="Bacteria"/>
</dbReference>
<feature type="transmembrane region" description="Helical" evidence="1">
    <location>
        <begin position="151"/>
        <end position="169"/>
    </location>
</feature>
<feature type="transmembrane region" description="Helical" evidence="1">
    <location>
        <begin position="21"/>
        <end position="43"/>
    </location>
</feature>
<accession>I4AQD0</accession>
<gene>
    <name evidence="3" type="ordered locus">Fleli_3860</name>
</gene>
<evidence type="ECO:0000313" key="4">
    <source>
        <dbReference type="Proteomes" id="UP000006054"/>
    </source>
</evidence>
<dbReference type="RefSeq" id="WP_014799588.1">
    <property type="nucleotide sequence ID" value="NC_018018.1"/>
</dbReference>
<keyword evidence="4" id="KW-1185">Reference proteome</keyword>
<feature type="domain" description="DUF1206" evidence="2">
    <location>
        <begin position="22"/>
        <end position="87"/>
    </location>
</feature>